<dbReference type="InterPro" id="IPR011761">
    <property type="entry name" value="ATP-grasp"/>
</dbReference>
<dbReference type="AlphaFoldDB" id="A0A1F6ARJ6"/>
<evidence type="ECO:0000313" key="12">
    <source>
        <dbReference type="EMBL" id="OGG26907.1"/>
    </source>
</evidence>
<dbReference type="InterPro" id="IPR000291">
    <property type="entry name" value="D-Ala_lig_Van_CS"/>
</dbReference>
<proteinExistence type="inferred from homology"/>
<name>A0A1F6ARJ6_9BACT</name>
<dbReference type="InterPro" id="IPR011095">
    <property type="entry name" value="Dala_Dala_lig_C"/>
</dbReference>
<dbReference type="GO" id="GO:0005737">
    <property type="term" value="C:cytoplasm"/>
    <property type="evidence" value="ECO:0007669"/>
    <property type="project" value="UniProtKB-SubCell"/>
</dbReference>
<evidence type="ECO:0000256" key="3">
    <source>
        <dbReference type="ARBA" id="ARBA00022490"/>
    </source>
</evidence>
<keyword evidence="4" id="KW-0436">Ligase</keyword>
<dbReference type="GO" id="GO:0008716">
    <property type="term" value="F:D-alanine-D-alanine ligase activity"/>
    <property type="evidence" value="ECO:0007669"/>
    <property type="project" value="InterPro"/>
</dbReference>
<evidence type="ECO:0000256" key="1">
    <source>
        <dbReference type="ARBA" id="ARBA00004496"/>
    </source>
</evidence>
<dbReference type="GO" id="GO:0071555">
    <property type="term" value="P:cell wall organization"/>
    <property type="evidence" value="ECO:0007669"/>
    <property type="project" value="UniProtKB-KW"/>
</dbReference>
<accession>A0A1F6ARJ6</accession>
<keyword evidence="5 10" id="KW-0547">Nucleotide-binding</keyword>
<evidence type="ECO:0000256" key="7">
    <source>
        <dbReference type="ARBA" id="ARBA00022960"/>
    </source>
</evidence>
<dbReference type="SUPFAM" id="SSF56059">
    <property type="entry name" value="Glutathione synthetase ATP-binding domain-like"/>
    <property type="match status" value="1"/>
</dbReference>
<dbReference type="SUPFAM" id="SSF52440">
    <property type="entry name" value="PreATP-grasp domain"/>
    <property type="match status" value="1"/>
</dbReference>
<dbReference type="InterPro" id="IPR016185">
    <property type="entry name" value="PreATP-grasp_dom_sf"/>
</dbReference>
<comment type="caution">
    <text evidence="12">The sequence shown here is derived from an EMBL/GenBank/DDBJ whole genome shotgun (WGS) entry which is preliminary data.</text>
</comment>
<evidence type="ECO:0000256" key="8">
    <source>
        <dbReference type="ARBA" id="ARBA00022984"/>
    </source>
</evidence>
<dbReference type="GO" id="GO:0046872">
    <property type="term" value="F:metal ion binding"/>
    <property type="evidence" value="ECO:0007669"/>
    <property type="project" value="InterPro"/>
</dbReference>
<keyword evidence="6 10" id="KW-0067">ATP-binding</keyword>
<keyword evidence="9" id="KW-0961">Cell wall biogenesis/degradation</keyword>
<keyword evidence="8" id="KW-0573">Peptidoglycan synthesis</keyword>
<reference evidence="12 13" key="1">
    <citation type="journal article" date="2016" name="Nat. Commun.">
        <title>Thousands of microbial genomes shed light on interconnected biogeochemical processes in an aquifer system.</title>
        <authorList>
            <person name="Anantharaman K."/>
            <person name="Brown C.T."/>
            <person name="Hug L.A."/>
            <person name="Sharon I."/>
            <person name="Castelle C.J."/>
            <person name="Probst A.J."/>
            <person name="Thomas B.C."/>
            <person name="Singh A."/>
            <person name="Wilkins M.J."/>
            <person name="Karaoz U."/>
            <person name="Brodie E.L."/>
            <person name="Williams K.H."/>
            <person name="Hubbard S.S."/>
            <person name="Banfield J.F."/>
        </authorList>
    </citation>
    <scope>NUCLEOTIDE SEQUENCE [LARGE SCALE GENOMIC DNA]</scope>
</reference>
<evidence type="ECO:0000256" key="10">
    <source>
        <dbReference type="PROSITE-ProRule" id="PRU00409"/>
    </source>
</evidence>
<protein>
    <recommendedName>
        <fullName evidence="11">ATP-grasp domain-containing protein</fullName>
    </recommendedName>
</protein>
<feature type="domain" description="ATP-grasp" evidence="11">
    <location>
        <begin position="114"/>
        <end position="330"/>
    </location>
</feature>
<dbReference type="Gene3D" id="3.40.50.20">
    <property type="match status" value="1"/>
</dbReference>
<dbReference type="GO" id="GO:0005524">
    <property type="term" value="F:ATP binding"/>
    <property type="evidence" value="ECO:0007669"/>
    <property type="project" value="UniProtKB-UniRule"/>
</dbReference>
<dbReference type="Gene3D" id="3.30.470.20">
    <property type="entry name" value="ATP-grasp fold, B domain"/>
    <property type="match status" value="1"/>
</dbReference>
<dbReference type="PANTHER" id="PTHR23132">
    <property type="entry name" value="D-ALANINE--D-ALANINE LIGASE"/>
    <property type="match status" value="1"/>
</dbReference>
<dbReference type="GO" id="GO:0009252">
    <property type="term" value="P:peptidoglycan biosynthetic process"/>
    <property type="evidence" value="ECO:0007669"/>
    <property type="project" value="UniProtKB-KW"/>
</dbReference>
<evidence type="ECO:0000256" key="4">
    <source>
        <dbReference type="ARBA" id="ARBA00022598"/>
    </source>
</evidence>
<dbReference type="PROSITE" id="PS00844">
    <property type="entry name" value="DALA_DALA_LIGASE_2"/>
    <property type="match status" value="1"/>
</dbReference>
<dbReference type="GO" id="GO:0008360">
    <property type="term" value="P:regulation of cell shape"/>
    <property type="evidence" value="ECO:0007669"/>
    <property type="project" value="UniProtKB-KW"/>
</dbReference>
<gene>
    <name evidence="12" type="ORF">A2960_02045</name>
</gene>
<evidence type="ECO:0000256" key="6">
    <source>
        <dbReference type="ARBA" id="ARBA00022840"/>
    </source>
</evidence>
<evidence type="ECO:0000256" key="5">
    <source>
        <dbReference type="ARBA" id="ARBA00022741"/>
    </source>
</evidence>
<sequence length="360" mass="41351">MNLAFCFNLKHNQPSKNISAQIEADYDSIETIVGIKKAIESGGHNVINIEADREVYFNFVKNKKNIKIVFNISEGLGGEAREAHIPAMLEHLQIPYTHSGPLTQAITLDKTYTKMLLYNKGIGTPKFQVIKKISDQIDSHLKYPLIVKPNSEGSSIGIFNENLVFDRIKLVERVEWLLTKFKEPVLIEEYIDGREFTVSVLGNNPPKVLPIVEQNFSIFPENMAHFASFEAKWMFEDELPDPHEAYFCPARIPESLKSKIENISLIVFDTLNCKDVCRIDYRVDKNDNVYFIEVNSLPGMDYDSQHISYLPIAARTAGFSFEGLVNTILNEAIKRYNFYTKDQFSHYVKNFWPTKYLEIS</sequence>
<dbReference type="Pfam" id="PF07478">
    <property type="entry name" value="Dala_Dala_lig_C"/>
    <property type="match status" value="1"/>
</dbReference>
<dbReference type="EMBL" id="MFJR01000007">
    <property type="protein sequence ID" value="OGG26907.1"/>
    <property type="molecule type" value="Genomic_DNA"/>
</dbReference>
<organism evidence="12 13">
    <name type="scientific">Candidatus Gottesmanbacteria bacterium RIFCSPLOWO2_01_FULL_39_12b</name>
    <dbReference type="NCBI Taxonomy" id="1798388"/>
    <lineage>
        <taxon>Bacteria</taxon>
        <taxon>Candidatus Gottesmaniibacteriota</taxon>
    </lineage>
</organism>
<evidence type="ECO:0000313" key="13">
    <source>
        <dbReference type="Proteomes" id="UP000176609"/>
    </source>
</evidence>
<dbReference type="Proteomes" id="UP000176609">
    <property type="component" value="Unassembled WGS sequence"/>
</dbReference>
<evidence type="ECO:0000256" key="2">
    <source>
        <dbReference type="ARBA" id="ARBA00010871"/>
    </source>
</evidence>
<comment type="similarity">
    <text evidence="2">Belongs to the D-alanine--D-alanine ligase family.</text>
</comment>
<evidence type="ECO:0000259" key="11">
    <source>
        <dbReference type="PROSITE" id="PS50975"/>
    </source>
</evidence>
<dbReference type="PANTHER" id="PTHR23132:SF23">
    <property type="entry name" value="D-ALANINE--D-ALANINE LIGASE B"/>
    <property type="match status" value="1"/>
</dbReference>
<dbReference type="InterPro" id="IPR013815">
    <property type="entry name" value="ATP_grasp_subdomain_1"/>
</dbReference>
<keyword evidence="7" id="KW-0133">Cell shape</keyword>
<keyword evidence="3" id="KW-0963">Cytoplasm</keyword>
<comment type="subcellular location">
    <subcellularLocation>
        <location evidence="1">Cytoplasm</location>
    </subcellularLocation>
</comment>
<evidence type="ECO:0000256" key="9">
    <source>
        <dbReference type="ARBA" id="ARBA00023316"/>
    </source>
</evidence>
<dbReference type="PROSITE" id="PS50975">
    <property type="entry name" value="ATP_GRASP"/>
    <property type="match status" value="1"/>
</dbReference>
<dbReference type="Gene3D" id="3.30.1490.20">
    <property type="entry name" value="ATP-grasp fold, A domain"/>
    <property type="match status" value="1"/>
</dbReference>